<gene>
    <name evidence="1" type="ORF">ERS852551_03378</name>
</gene>
<accession>A0A174U1J3</accession>
<evidence type="ECO:0000313" key="1">
    <source>
        <dbReference type="EMBL" id="CUQ16233.1"/>
    </source>
</evidence>
<dbReference type="OrthoDB" id="1855792at2"/>
<dbReference type="RefSeq" id="WP_006874888.1">
    <property type="nucleotide sequence ID" value="NZ_CABIWA010000025.1"/>
</dbReference>
<dbReference type="Proteomes" id="UP000095765">
    <property type="component" value="Unassembled WGS sequence"/>
</dbReference>
<protein>
    <recommendedName>
        <fullName evidence="3">PilZ domain-containing protein</fullName>
    </recommendedName>
</protein>
<dbReference type="GeneID" id="72465011"/>
<sequence length="209" mass="24071">MNLELFAGRACELKKMNNAPILFGKIDRVAGDRMEVAGVKEQLPEVACGQHAKILIYDETGGFEVLIGRIDDWEPKRLILREVVSLVEYERQRFFRVGVDLPARIYEIYDDQLYGPIPIRIKSISLNSMLFECAQTLVAEQRIEVDPSFFSIEVEHLYATVSRGQRMINSMAYVADFDPLAEWEEQKLCGFLFAKQGDEIRRKRGTMEK</sequence>
<name>A0A174U1J3_9FIRM</name>
<proteinExistence type="predicted"/>
<dbReference type="AlphaFoldDB" id="A0A174U1J3"/>
<evidence type="ECO:0008006" key="3">
    <source>
        <dbReference type="Google" id="ProtNLM"/>
    </source>
</evidence>
<evidence type="ECO:0000313" key="2">
    <source>
        <dbReference type="Proteomes" id="UP000095765"/>
    </source>
</evidence>
<dbReference type="EMBL" id="CZBE01000031">
    <property type="protein sequence ID" value="CUQ16233.1"/>
    <property type="molecule type" value="Genomic_DNA"/>
</dbReference>
<organism evidence="1 2">
    <name type="scientific">Anaerotruncus colihominis</name>
    <dbReference type="NCBI Taxonomy" id="169435"/>
    <lineage>
        <taxon>Bacteria</taxon>
        <taxon>Bacillati</taxon>
        <taxon>Bacillota</taxon>
        <taxon>Clostridia</taxon>
        <taxon>Eubacteriales</taxon>
        <taxon>Oscillospiraceae</taxon>
        <taxon>Anaerotruncus</taxon>
    </lineage>
</organism>
<reference evidence="1 2" key="1">
    <citation type="submission" date="2015-09" db="EMBL/GenBank/DDBJ databases">
        <authorList>
            <consortium name="Pathogen Informatics"/>
        </authorList>
    </citation>
    <scope>NUCLEOTIDE SEQUENCE [LARGE SCALE GENOMIC DNA]</scope>
    <source>
        <strain evidence="1 2">2789STDY5834939</strain>
    </source>
</reference>